<name>A0A4Q0NPV1_9FLAO</name>
<dbReference type="RefSeq" id="WP_128762427.1">
    <property type="nucleotide sequence ID" value="NZ_QOVI01000007.1"/>
</dbReference>
<dbReference type="AlphaFoldDB" id="A0A4Q0NPV1"/>
<organism evidence="2 3">
    <name type="scientific">Leeuwenhoekiella aestuarii</name>
    <dbReference type="NCBI Taxonomy" id="2249426"/>
    <lineage>
        <taxon>Bacteria</taxon>
        <taxon>Pseudomonadati</taxon>
        <taxon>Bacteroidota</taxon>
        <taxon>Flavobacteriia</taxon>
        <taxon>Flavobacteriales</taxon>
        <taxon>Flavobacteriaceae</taxon>
        <taxon>Leeuwenhoekiella</taxon>
    </lineage>
</organism>
<keyword evidence="1" id="KW-0472">Membrane</keyword>
<comment type="caution">
    <text evidence="2">The sequence shown here is derived from an EMBL/GenBank/DDBJ whole genome shotgun (WGS) entry which is preliminary data.</text>
</comment>
<keyword evidence="1" id="KW-0812">Transmembrane</keyword>
<reference evidence="2 3" key="1">
    <citation type="submission" date="2018-07" db="EMBL/GenBank/DDBJ databases">
        <title>Leeuwenhoekiella genomics.</title>
        <authorList>
            <person name="Tahon G."/>
            <person name="Willems A."/>
        </authorList>
    </citation>
    <scope>NUCLEOTIDE SEQUENCE [LARGE SCALE GENOMIC DNA]</scope>
    <source>
        <strain evidence="2 3">R-50232</strain>
    </source>
</reference>
<dbReference type="EMBL" id="QOVI01000007">
    <property type="protein sequence ID" value="RXG12278.1"/>
    <property type="molecule type" value="Genomic_DNA"/>
</dbReference>
<evidence type="ECO:0000256" key="1">
    <source>
        <dbReference type="SAM" id="Phobius"/>
    </source>
</evidence>
<feature type="transmembrane region" description="Helical" evidence="1">
    <location>
        <begin position="6"/>
        <end position="25"/>
    </location>
</feature>
<proteinExistence type="predicted"/>
<keyword evidence="3" id="KW-1185">Reference proteome</keyword>
<dbReference type="OrthoDB" id="965642at2"/>
<dbReference type="Proteomes" id="UP000289821">
    <property type="component" value="Unassembled WGS sequence"/>
</dbReference>
<accession>A0A4Q0NPV1</accession>
<sequence>MNKTGSIAVAIISFLIFGGISYYLVSKLFRPDVQENLIEVALELNKQAPIQVDEETRLDSAAVTGDRIFDYYYTLIYRSDMVNEDTITKNIKPGIIAQLKSSQEMSYFKENDVTLNYNYYGYDGKLAASLKITPDLYIN</sequence>
<evidence type="ECO:0000313" key="2">
    <source>
        <dbReference type="EMBL" id="RXG12278.1"/>
    </source>
</evidence>
<protein>
    <submittedName>
        <fullName evidence="2">Uncharacterized protein</fullName>
    </submittedName>
</protein>
<keyword evidence="1" id="KW-1133">Transmembrane helix</keyword>
<evidence type="ECO:0000313" key="3">
    <source>
        <dbReference type="Proteomes" id="UP000289821"/>
    </source>
</evidence>
<gene>
    <name evidence="2" type="ORF">DSM04_10749</name>
</gene>